<feature type="region of interest" description="Disordered" evidence="1">
    <location>
        <begin position="83"/>
        <end position="124"/>
    </location>
</feature>
<evidence type="ECO:0000256" key="1">
    <source>
        <dbReference type="SAM" id="MobiDB-lite"/>
    </source>
</evidence>
<dbReference type="SMART" id="SM01025">
    <property type="entry name" value="BEN"/>
    <property type="match status" value="1"/>
</dbReference>
<feature type="compositionally biased region" description="Basic and acidic residues" evidence="1">
    <location>
        <begin position="49"/>
        <end position="63"/>
    </location>
</feature>
<gene>
    <name evidence="3" type="ORF">HF086_012065</name>
</gene>
<dbReference type="Pfam" id="PF10523">
    <property type="entry name" value="BEN"/>
    <property type="match status" value="1"/>
</dbReference>
<protein>
    <recommendedName>
        <fullName evidence="2">BEN domain-containing protein</fullName>
    </recommendedName>
</protein>
<sequence>MDYQDKVWRFLRLQNRKEGFTKEEGTEIESDTKKPIIQRKGEAVQTSPNEEKENRASSCIDEDKLSTRRSRIIRSRESHNYLDTEDCNTGRQKSSDVCDTSRQETADSCNNSGQKTADTCDNSEQERAVIGDTISQRNTSENVSIPNKKENLEIKPIGLHSTCRDFYENLNESYQKTMSHFDNFADNLKRIIQIQTNKPKIKRNKNDNDTKKRRVKRKIIEDRNISTLRYPNLEPGVVELIPNSEVYVSEEDLNECKKYYESCLHFARCLLHIIFTQDALMECSLLPNPCGGINSRPVLDCKAIEVLIDYAKQRANKKGWQRVSRARIITSLKRRLCYVRNRK</sequence>
<comment type="caution">
    <text evidence="3">The sequence shown here is derived from an EMBL/GenBank/DDBJ whole genome shotgun (WGS) entry which is preliminary data.</text>
</comment>
<dbReference type="GO" id="GO:0003677">
    <property type="term" value="F:DNA binding"/>
    <property type="evidence" value="ECO:0007669"/>
    <property type="project" value="InterPro"/>
</dbReference>
<name>A0A922MI86_SPOEX</name>
<evidence type="ECO:0000313" key="4">
    <source>
        <dbReference type="Proteomes" id="UP000814243"/>
    </source>
</evidence>
<feature type="region of interest" description="Disordered" evidence="1">
    <location>
        <begin position="19"/>
        <end position="63"/>
    </location>
</feature>
<evidence type="ECO:0000259" key="2">
    <source>
        <dbReference type="PROSITE" id="PS51457"/>
    </source>
</evidence>
<dbReference type="AlphaFoldDB" id="A0A922MI86"/>
<evidence type="ECO:0000313" key="3">
    <source>
        <dbReference type="EMBL" id="KAH9637452.1"/>
    </source>
</evidence>
<dbReference type="PROSITE" id="PS51457">
    <property type="entry name" value="BEN"/>
    <property type="match status" value="1"/>
</dbReference>
<dbReference type="EMBL" id="JACEFF010000447">
    <property type="protein sequence ID" value="KAH9637452.1"/>
    <property type="molecule type" value="Genomic_DNA"/>
</dbReference>
<dbReference type="Proteomes" id="UP000814243">
    <property type="component" value="Unassembled WGS sequence"/>
</dbReference>
<accession>A0A922MI86</accession>
<dbReference type="InterPro" id="IPR018379">
    <property type="entry name" value="BEN_domain"/>
</dbReference>
<feature type="compositionally biased region" description="Basic and acidic residues" evidence="1">
    <location>
        <begin position="19"/>
        <end position="42"/>
    </location>
</feature>
<reference evidence="3" key="1">
    <citation type="journal article" date="2021" name="G3 (Bethesda)">
        <title>Genome and transcriptome analysis of the beet armyworm Spodoptera exigua reveals targets for pest control. .</title>
        <authorList>
            <person name="Simon S."/>
            <person name="Breeschoten T."/>
            <person name="Jansen H.J."/>
            <person name="Dirks R.P."/>
            <person name="Schranz M.E."/>
            <person name="Ros V.I.D."/>
        </authorList>
    </citation>
    <scope>NUCLEOTIDE SEQUENCE</scope>
    <source>
        <strain evidence="3">TB_SE_WUR_2020</strain>
    </source>
</reference>
<feature type="compositionally biased region" description="Basic and acidic residues" evidence="1">
    <location>
        <begin position="93"/>
        <end position="105"/>
    </location>
</feature>
<feature type="compositionally biased region" description="Polar residues" evidence="1">
    <location>
        <begin position="106"/>
        <end position="122"/>
    </location>
</feature>
<feature type="domain" description="BEN" evidence="2">
    <location>
        <begin position="243"/>
        <end position="343"/>
    </location>
</feature>
<proteinExistence type="predicted"/>
<organism evidence="3 4">
    <name type="scientific">Spodoptera exigua</name>
    <name type="common">Beet armyworm</name>
    <name type="synonym">Noctua fulgens</name>
    <dbReference type="NCBI Taxonomy" id="7107"/>
    <lineage>
        <taxon>Eukaryota</taxon>
        <taxon>Metazoa</taxon>
        <taxon>Ecdysozoa</taxon>
        <taxon>Arthropoda</taxon>
        <taxon>Hexapoda</taxon>
        <taxon>Insecta</taxon>
        <taxon>Pterygota</taxon>
        <taxon>Neoptera</taxon>
        <taxon>Endopterygota</taxon>
        <taxon>Lepidoptera</taxon>
        <taxon>Glossata</taxon>
        <taxon>Ditrysia</taxon>
        <taxon>Noctuoidea</taxon>
        <taxon>Noctuidae</taxon>
        <taxon>Amphipyrinae</taxon>
        <taxon>Spodoptera</taxon>
    </lineage>
</organism>